<keyword evidence="8 10" id="KW-0472">Membrane</keyword>
<keyword evidence="3" id="KW-1003">Cell membrane</keyword>
<reference evidence="12" key="1">
    <citation type="submission" date="2023-03" db="EMBL/GenBank/DDBJ databases">
        <title>Electrophorus voltai genome.</title>
        <authorList>
            <person name="Bian C."/>
        </authorList>
    </citation>
    <scope>NUCLEOTIDE SEQUENCE</scope>
    <source>
        <strain evidence="12">CB-2022</strain>
        <tissue evidence="12">Muscle</tissue>
    </source>
</reference>
<feature type="transmembrane region" description="Helical" evidence="10">
    <location>
        <begin position="655"/>
        <end position="683"/>
    </location>
</feature>
<evidence type="ECO:0000259" key="11">
    <source>
        <dbReference type="PROSITE" id="PS50893"/>
    </source>
</evidence>
<keyword evidence="7 10" id="KW-1133">Transmembrane helix</keyword>
<evidence type="ECO:0000256" key="3">
    <source>
        <dbReference type="ARBA" id="ARBA00022475"/>
    </source>
</evidence>
<dbReference type="InterPro" id="IPR027417">
    <property type="entry name" value="P-loop_NTPase"/>
</dbReference>
<evidence type="ECO:0000256" key="7">
    <source>
        <dbReference type="ARBA" id="ARBA00022989"/>
    </source>
</evidence>
<evidence type="ECO:0000256" key="6">
    <source>
        <dbReference type="ARBA" id="ARBA00022840"/>
    </source>
</evidence>
<gene>
    <name evidence="12" type="ORF">P4O66_020684</name>
</gene>
<dbReference type="CDD" id="cd03255">
    <property type="entry name" value="ABC_MJ0796_LolCDE_FtsE"/>
    <property type="match status" value="1"/>
</dbReference>
<proteinExistence type="inferred from homology"/>
<organism evidence="12 13">
    <name type="scientific">Electrophorus voltai</name>
    <dbReference type="NCBI Taxonomy" id="2609070"/>
    <lineage>
        <taxon>Eukaryota</taxon>
        <taxon>Metazoa</taxon>
        <taxon>Chordata</taxon>
        <taxon>Craniata</taxon>
        <taxon>Vertebrata</taxon>
        <taxon>Euteleostomi</taxon>
        <taxon>Actinopterygii</taxon>
        <taxon>Neopterygii</taxon>
        <taxon>Teleostei</taxon>
        <taxon>Ostariophysi</taxon>
        <taxon>Gymnotiformes</taxon>
        <taxon>Gymnotoidei</taxon>
        <taxon>Gymnotidae</taxon>
        <taxon>Electrophorus</taxon>
    </lineage>
</organism>
<keyword evidence="5" id="KW-0547">Nucleotide-binding</keyword>
<dbReference type="Proteomes" id="UP001239994">
    <property type="component" value="Unassembled WGS sequence"/>
</dbReference>
<dbReference type="InterPro" id="IPR017911">
    <property type="entry name" value="MacB-like_ATP-bd"/>
</dbReference>
<dbReference type="InterPro" id="IPR015854">
    <property type="entry name" value="ABC_transpr_LolD-like"/>
</dbReference>
<keyword evidence="4 10" id="KW-0812">Transmembrane</keyword>
<evidence type="ECO:0000256" key="1">
    <source>
        <dbReference type="ARBA" id="ARBA00004429"/>
    </source>
</evidence>
<dbReference type="Pfam" id="PF00005">
    <property type="entry name" value="ABC_tran"/>
    <property type="match status" value="1"/>
</dbReference>
<feature type="transmembrane region" description="Helical" evidence="10">
    <location>
        <begin position="625"/>
        <end position="643"/>
    </location>
</feature>
<dbReference type="GO" id="GO:0005886">
    <property type="term" value="C:plasma membrane"/>
    <property type="evidence" value="ECO:0007669"/>
    <property type="project" value="UniProtKB-SubCell"/>
</dbReference>
<evidence type="ECO:0000256" key="8">
    <source>
        <dbReference type="ARBA" id="ARBA00023136"/>
    </source>
</evidence>
<keyword evidence="6" id="KW-0067">ATP-binding</keyword>
<feature type="transmembrane region" description="Helical" evidence="10">
    <location>
        <begin position="919"/>
        <end position="947"/>
    </location>
</feature>
<dbReference type="SMART" id="SM00382">
    <property type="entry name" value="AAA"/>
    <property type="match status" value="1"/>
</dbReference>
<dbReference type="InterPro" id="IPR017871">
    <property type="entry name" value="ABC_transporter-like_CS"/>
</dbReference>
<feature type="transmembrane region" description="Helical" evidence="10">
    <location>
        <begin position="1013"/>
        <end position="1033"/>
    </location>
</feature>
<feature type="transmembrane region" description="Helical" evidence="10">
    <location>
        <begin position="531"/>
        <end position="554"/>
    </location>
</feature>
<dbReference type="GO" id="GO:0016887">
    <property type="term" value="F:ATP hydrolysis activity"/>
    <property type="evidence" value="ECO:0007669"/>
    <property type="project" value="InterPro"/>
</dbReference>
<dbReference type="InterPro" id="IPR003838">
    <property type="entry name" value="ABC3_permease_C"/>
</dbReference>
<dbReference type="PROSITE" id="PS00211">
    <property type="entry name" value="ABC_TRANSPORTER_1"/>
    <property type="match status" value="1"/>
</dbReference>
<dbReference type="PROSITE" id="PS50893">
    <property type="entry name" value="ABC_TRANSPORTER_2"/>
    <property type="match status" value="1"/>
</dbReference>
<evidence type="ECO:0000313" key="13">
    <source>
        <dbReference type="Proteomes" id="UP001239994"/>
    </source>
</evidence>
<keyword evidence="2" id="KW-0813">Transport</keyword>
<evidence type="ECO:0000313" key="12">
    <source>
        <dbReference type="EMBL" id="KAK1784207.1"/>
    </source>
</evidence>
<dbReference type="Gene3D" id="3.40.50.300">
    <property type="entry name" value="P-loop containing nucleotide triphosphate hydrolases"/>
    <property type="match status" value="1"/>
</dbReference>
<dbReference type="GO" id="GO:0022857">
    <property type="term" value="F:transmembrane transporter activity"/>
    <property type="evidence" value="ECO:0007669"/>
    <property type="project" value="TreeGrafter"/>
</dbReference>
<evidence type="ECO:0000256" key="10">
    <source>
        <dbReference type="SAM" id="Phobius"/>
    </source>
</evidence>
<sequence length="1049" mass="106445">MNAHTTTEPAAVPAITARGVTKVYGTGETTVHALGGVDVDFGRERFTAIMGPSGSGKSTLMHCLAGLDTVSGGQVFLGDTEVTKLGDTELTELRRERIGFVFQAFNLLPVLTARENMLLPMKLAGSEPSPEWMDEVIGKLGLSQRLGHLPHELSGGQQQRVAVARALLPQPDVIFADEPTGNLDSRSGTEVLGLLRTSVRETGQTVVMVTHDPVAASYADRVVLIADGRIAGEIDHPTVDSARAHAGRYVASILAVVIAVGYIVATLTLSSTVDASVSKSLATQYETTDVVASGPGVTEALLSAVPGVSAVADDVSTYVRVDSQAKGASYGDALSIADNPELRWEKVSEGSIPAGLGQVLVSADSGIPIGARITVTARDSTVGAAAPTAEVVGLVDLSGSAQRLGGIKIFTTAEQVSAWAGDSAEREFRVAGDGSRSQQQLVDSIASALPADSTVLTGEEATDNAAAEYMGGTKILSTVLLAFGAIAVVVAALVIANTFAVLLAARTQELALLRCVGATAKQVRRSIRSEAAAVGVIASVIGVGLGVGLAWAIGRVATAADVPVPLSSLSVTPVTVLVGLAVGIVMTMLAASAPGRAATRLSPLAALQPMESKPESVQVSVVRRVLGVVTLLAGIAMTVLGVTNQQVPAATAGGLFSFLGIAALSGRIVPALINAAGGVLARLIGPVGSLAAGNAGRNPRRTSATATALLIGVALTSTLVVGIATVKEAAPAAMDSQFPVDVMVSSSGSAPLPAGLGTDIAAVNGVGAVSGLDKAELTIDGRGSLAGFGVDAARVKDVLRTEISVPAAGQLVLSPADLTEYKLSAGDTATVRGDRGVVNVSVVEGVKGQPALLDRGDLGAAVTAPTTDSYWVRLGTDTDEQALAATDRITELARQEAPGSDVQGMTEMRSALDSILDTMLMVVAGLLSVAVLIALIGVGNTMALSVLERRRESGLLRALGLTKKGIRAMLIWEALLVAGVASVIGVLFGMVFGVAGTASVFGIEDVALSAVPWVQLVAIVLIGGICGVIASLLPARRAGLVSPVTALAS</sequence>
<protein>
    <recommendedName>
        <fullName evidence="11">ABC transporter domain-containing protein</fullName>
    </recommendedName>
</protein>
<accession>A0AAD8YNZ2</accession>
<feature type="transmembrane region" description="Helical" evidence="10">
    <location>
        <begin position="704"/>
        <end position="726"/>
    </location>
</feature>
<dbReference type="FunFam" id="3.40.50.300:FF:000032">
    <property type="entry name" value="Export ABC transporter ATP-binding protein"/>
    <property type="match status" value="1"/>
</dbReference>
<dbReference type="InterPro" id="IPR003439">
    <property type="entry name" value="ABC_transporter-like_ATP-bd"/>
</dbReference>
<dbReference type="EMBL" id="JAROKS010000419">
    <property type="protein sequence ID" value="KAK1784207.1"/>
    <property type="molecule type" value="Genomic_DNA"/>
</dbReference>
<dbReference type="GO" id="GO:0005524">
    <property type="term" value="F:ATP binding"/>
    <property type="evidence" value="ECO:0007669"/>
    <property type="project" value="UniProtKB-KW"/>
</dbReference>
<evidence type="ECO:0000256" key="5">
    <source>
        <dbReference type="ARBA" id="ARBA00022741"/>
    </source>
</evidence>
<dbReference type="PANTHER" id="PTHR24220">
    <property type="entry name" value="IMPORT ATP-BINDING PROTEIN"/>
    <property type="match status" value="1"/>
</dbReference>
<evidence type="ECO:0000256" key="4">
    <source>
        <dbReference type="ARBA" id="ARBA00022692"/>
    </source>
</evidence>
<feature type="transmembrane region" description="Helical" evidence="10">
    <location>
        <begin position="479"/>
        <end position="504"/>
    </location>
</feature>
<feature type="transmembrane region" description="Helical" evidence="10">
    <location>
        <begin position="574"/>
        <end position="593"/>
    </location>
</feature>
<evidence type="ECO:0000256" key="9">
    <source>
        <dbReference type="ARBA" id="ARBA00038388"/>
    </source>
</evidence>
<comment type="similarity">
    <text evidence="9">Belongs to the ABC transporter superfamily. Macrolide exporter (TC 3.A.1.122) family.</text>
</comment>
<comment type="caution">
    <text evidence="12">The sequence shown here is derived from an EMBL/GenBank/DDBJ whole genome shotgun (WGS) entry which is preliminary data.</text>
</comment>
<dbReference type="AlphaFoldDB" id="A0AAD8YNZ2"/>
<name>A0AAD8YNZ2_9TELE</name>
<feature type="transmembrane region" description="Helical" evidence="10">
    <location>
        <begin position="968"/>
        <end position="1001"/>
    </location>
</feature>
<dbReference type="InterPro" id="IPR003593">
    <property type="entry name" value="AAA+_ATPase"/>
</dbReference>
<dbReference type="SUPFAM" id="SSF52540">
    <property type="entry name" value="P-loop containing nucleoside triphosphate hydrolases"/>
    <property type="match status" value="1"/>
</dbReference>
<keyword evidence="13" id="KW-1185">Reference proteome</keyword>
<feature type="domain" description="ABC transporter" evidence="11">
    <location>
        <begin position="15"/>
        <end position="252"/>
    </location>
</feature>
<feature type="transmembrane region" description="Helical" evidence="10">
    <location>
        <begin position="249"/>
        <end position="269"/>
    </location>
</feature>
<evidence type="ECO:0000256" key="2">
    <source>
        <dbReference type="ARBA" id="ARBA00022448"/>
    </source>
</evidence>
<dbReference type="GO" id="GO:0098796">
    <property type="term" value="C:membrane protein complex"/>
    <property type="evidence" value="ECO:0007669"/>
    <property type="project" value="UniProtKB-ARBA"/>
</dbReference>
<comment type="subcellular location">
    <subcellularLocation>
        <location evidence="1">Cell inner membrane</location>
        <topology evidence="1">Multi-pass membrane protein</topology>
    </subcellularLocation>
</comment>
<dbReference type="PANTHER" id="PTHR24220:SF685">
    <property type="entry name" value="ABC TRANSPORTER RELATED"/>
    <property type="match status" value="1"/>
</dbReference>
<dbReference type="Pfam" id="PF02687">
    <property type="entry name" value="FtsX"/>
    <property type="match status" value="2"/>
</dbReference>